<sequence>MSSSSDEEELLLLYAVVESQQKGKRIWVRGINKKRENYGEYHRLCRQLESHEDRFYLYFRMSQDSFEELYELILPRIEKKTTNWRKPIHTRERLAICLRYAIKK</sequence>
<protein>
    <submittedName>
        <fullName evidence="1">Uncharacterized protein</fullName>
    </submittedName>
</protein>
<gene>
    <name evidence="1" type="ORF">CINCED_3A004501</name>
</gene>
<evidence type="ECO:0000313" key="2">
    <source>
        <dbReference type="Proteomes" id="UP000325440"/>
    </source>
</evidence>
<organism evidence="1 2">
    <name type="scientific">Cinara cedri</name>
    <dbReference type="NCBI Taxonomy" id="506608"/>
    <lineage>
        <taxon>Eukaryota</taxon>
        <taxon>Metazoa</taxon>
        <taxon>Ecdysozoa</taxon>
        <taxon>Arthropoda</taxon>
        <taxon>Hexapoda</taxon>
        <taxon>Insecta</taxon>
        <taxon>Pterygota</taxon>
        <taxon>Neoptera</taxon>
        <taxon>Paraneoptera</taxon>
        <taxon>Hemiptera</taxon>
        <taxon>Sternorrhyncha</taxon>
        <taxon>Aphidomorpha</taxon>
        <taxon>Aphidoidea</taxon>
        <taxon>Aphididae</taxon>
        <taxon>Lachninae</taxon>
        <taxon>Cinara</taxon>
    </lineage>
</organism>
<proteinExistence type="predicted"/>
<dbReference type="AlphaFoldDB" id="A0A5E4MY24"/>
<dbReference type="Proteomes" id="UP000325440">
    <property type="component" value="Unassembled WGS sequence"/>
</dbReference>
<dbReference type="EMBL" id="CABPRJ010001427">
    <property type="protein sequence ID" value="VVC35624.1"/>
    <property type="molecule type" value="Genomic_DNA"/>
</dbReference>
<dbReference type="OrthoDB" id="6687646at2759"/>
<reference evidence="1 2" key="1">
    <citation type="submission" date="2019-08" db="EMBL/GenBank/DDBJ databases">
        <authorList>
            <person name="Alioto T."/>
            <person name="Alioto T."/>
            <person name="Gomez Garrido J."/>
        </authorList>
    </citation>
    <scope>NUCLEOTIDE SEQUENCE [LARGE SCALE GENOMIC DNA]</scope>
</reference>
<evidence type="ECO:0000313" key="1">
    <source>
        <dbReference type="EMBL" id="VVC35624.1"/>
    </source>
</evidence>
<accession>A0A5E4MY24</accession>
<name>A0A5E4MY24_9HEMI</name>
<keyword evidence="2" id="KW-1185">Reference proteome</keyword>